<accession>A0ABM0ZW92</accession>
<dbReference type="InterPro" id="IPR011992">
    <property type="entry name" value="EF-hand-dom_pair"/>
</dbReference>
<feature type="signal peptide" evidence="2">
    <location>
        <begin position="1"/>
        <end position="16"/>
    </location>
</feature>
<organism evidence="4 5">
    <name type="scientific">Aplysia californica</name>
    <name type="common">California sea hare</name>
    <dbReference type="NCBI Taxonomy" id="6500"/>
    <lineage>
        <taxon>Eukaryota</taxon>
        <taxon>Metazoa</taxon>
        <taxon>Spiralia</taxon>
        <taxon>Lophotrochozoa</taxon>
        <taxon>Mollusca</taxon>
        <taxon>Gastropoda</taxon>
        <taxon>Heterobranchia</taxon>
        <taxon>Euthyneura</taxon>
        <taxon>Tectipleura</taxon>
        <taxon>Aplysiida</taxon>
        <taxon>Aplysioidea</taxon>
        <taxon>Aplysiidae</taxon>
        <taxon>Aplysia</taxon>
    </lineage>
</organism>
<feature type="domain" description="EF-hand" evidence="3">
    <location>
        <begin position="96"/>
        <end position="131"/>
    </location>
</feature>
<keyword evidence="4" id="KW-1185">Reference proteome</keyword>
<evidence type="ECO:0000313" key="5">
    <source>
        <dbReference type="RefSeq" id="XP_012935838.1"/>
    </source>
</evidence>
<feature type="domain" description="EF-hand" evidence="3">
    <location>
        <begin position="41"/>
        <end position="76"/>
    </location>
</feature>
<sequence>MSLLYILLLLPAVSLAINLKPYDETAGILFDDVNSNKDDVITRHELRESFDKYDTNHDDRISHREYTQHVNASTPALLPLSLELYKIYDVDNDHHLDEHDFNNLFALIDSDSNGRVERSEFVRYWTILLKNLEHLHSHDNHNNHNHNHNHNHNN</sequence>
<evidence type="ECO:0000313" key="4">
    <source>
        <dbReference type="Proteomes" id="UP000694888"/>
    </source>
</evidence>
<protein>
    <recommendedName>
        <fullName evidence="3">EF-hand domain-containing protein</fullName>
    </recommendedName>
</protein>
<dbReference type="SUPFAM" id="SSF47473">
    <property type="entry name" value="EF-hand"/>
    <property type="match status" value="1"/>
</dbReference>
<dbReference type="GeneID" id="101864604"/>
<evidence type="ECO:0000259" key="3">
    <source>
        <dbReference type="PROSITE" id="PS50222"/>
    </source>
</evidence>
<name>A0ABM0ZW92_APLCA</name>
<reference evidence="5" key="1">
    <citation type="submission" date="2025-08" db="UniProtKB">
        <authorList>
            <consortium name="RefSeq"/>
        </authorList>
    </citation>
    <scope>IDENTIFICATION</scope>
</reference>
<proteinExistence type="predicted"/>
<dbReference type="Proteomes" id="UP000694888">
    <property type="component" value="Unplaced"/>
</dbReference>
<feature type="chain" id="PRO_5045742899" description="EF-hand domain-containing protein" evidence="2">
    <location>
        <begin position="17"/>
        <end position="154"/>
    </location>
</feature>
<dbReference type="PROSITE" id="PS50222">
    <property type="entry name" value="EF_HAND_2"/>
    <property type="match status" value="2"/>
</dbReference>
<dbReference type="PROSITE" id="PS00018">
    <property type="entry name" value="EF_HAND_1"/>
    <property type="match status" value="2"/>
</dbReference>
<evidence type="ECO:0000256" key="1">
    <source>
        <dbReference type="ARBA" id="ARBA00022837"/>
    </source>
</evidence>
<dbReference type="RefSeq" id="XP_012935838.1">
    <property type="nucleotide sequence ID" value="XM_013080384.1"/>
</dbReference>
<dbReference type="InterPro" id="IPR018247">
    <property type="entry name" value="EF_Hand_1_Ca_BS"/>
</dbReference>
<evidence type="ECO:0000256" key="2">
    <source>
        <dbReference type="SAM" id="SignalP"/>
    </source>
</evidence>
<dbReference type="InterPro" id="IPR002048">
    <property type="entry name" value="EF_hand_dom"/>
</dbReference>
<gene>
    <name evidence="5" type="primary">LOC101864604</name>
</gene>
<dbReference type="Pfam" id="PF13499">
    <property type="entry name" value="EF-hand_7"/>
    <property type="match status" value="1"/>
</dbReference>
<dbReference type="Gene3D" id="1.10.238.10">
    <property type="entry name" value="EF-hand"/>
    <property type="match status" value="1"/>
</dbReference>
<keyword evidence="2" id="KW-0732">Signal</keyword>
<dbReference type="SMART" id="SM00054">
    <property type="entry name" value="EFh"/>
    <property type="match status" value="2"/>
</dbReference>
<keyword evidence="1" id="KW-0106">Calcium</keyword>